<evidence type="ECO:0000313" key="3">
    <source>
        <dbReference type="EMBL" id="MBC2592640.1"/>
    </source>
</evidence>
<dbReference type="InterPro" id="IPR036397">
    <property type="entry name" value="RNaseH_sf"/>
</dbReference>
<dbReference type="InterPro" id="IPR001584">
    <property type="entry name" value="Integrase_cat-core"/>
</dbReference>
<dbReference type="Pfam" id="PF13565">
    <property type="entry name" value="HTH_32"/>
    <property type="match status" value="1"/>
</dbReference>
<dbReference type="PANTHER" id="PTHR30347">
    <property type="entry name" value="POTASSIUM CHANNEL RELATED"/>
    <property type="match status" value="1"/>
</dbReference>
<reference evidence="2 6" key="1">
    <citation type="submission" date="2020-07" db="EMBL/GenBank/DDBJ databases">
        <authorList>
            <person name="Feng X."/>
        </authorList>
    </citation>
    <scope>NUCLEOTIDE SEQUENCE [LARGE SCALE GENOMIC DNA]</scope>
    <source>
        <strain evidence="2 6">JCM31066</strain>
    </source>
</reference>
<organism evidence="2 6">
    <name type="scientific">Ruficoccus amylovorans</name>
    <dbReference type="NCBI Taxonomy" id="1804625"/>
    <lineage>
        <taxon>Bacteria</taxon>
        <taxon>Pseudomonadati</taxon>
        <taxon>Verrucomicrobiota</taxon>
        <taxon>Opitutia</taxon>
        <taxon>Puniceicoccales</taxon>
        <taxon>Cerasicoccaceae</taxon>
        <taxon>Ruficoccus</taxon>
    </lineage>
</organism>
<sequence length="359" mass="40807">MPRPGRPSEPIDLNDSDRTELERLSRARKSAQGIATRAKAVLLSSEGLTDTAVSKQVALSHVSVGKWRKRFIEHGIEGLTDAPRGGPPRRISDDKVAEVLRLTLETTPKNATHWSTRSMAQRAGISNERVSVIWRTFGLQPHRSETFQLSTDPFFVEKVRDVVGLYTSPPANALVLSVDEKSQCQALERSQPILPLMPGVPARQTHDYFRHGTTTLFAALDIKTGQVMAQCRKRHTSKDFLAFLNKIDATVQAELYLHIIVDNYATHKTKAVRDWLVAHPRWHFHFIPTHSSWLNQVERFFAKITLDIIRRGSFSSLPQLRKAILEYIDENNQNPKPFNWTASPEEIFQKINQFCNKLS</sequence>
<dbReference type="InterPro" id="IPR012337">
    <property type="entry name" value="RNaseH-like_sf"/>
</dbReference>
<dbReference type="GO" id="GO:0003676">
    <property type="term" value="F:nucleic acid binding"/>
    <property type="evidence" value="ECO:0007669"/>
    <property type="project" value="InterPro"/>
</dbReference>
<dbReference type="EMBL" id="JACHVB010000002">
    <property type="protein sequence ID" value="MBC2592640.1"/>
    <property type="molecule type" value="Genomic_DNA"/>
</dbReference>
<evidence type="ECO:0000313" key="6">
    <source>
        <dbReference type="Proteomes" id="UP000546464"/>
    </source>
</evidence>
<dbReference type="SUPFAM" id="SSF46689">
    <property type="entry name" value="Homeodomain-like"/>
    <property type="match status" value="1"/>
</dbReference>
<dbReference type="InterPro" id="IPR038717">
    <property type="entry name" value="Tc1-like_DDE_dom"/>
</dbReference>
<protein>
    <submittedName>
        <fullName evidence="2">IS630 family transposase</fullName>
    </submittedName>
</protein>
<dbReference type="NCBIfam" id="NF033545">
    <property type="entry name" value="transpos_IS630"/>
    <property type="match status" value="1"/>
</dbReference>
<gene>
    <name evidence="2" type="ORF">H5P28_00005</name>
    <name evidence="3" type="ORF">H5P28_00040</name>
    <name evidence="4" type="ORF">H5P28_06480</name>
    <name evidence="5" type="ORF">H5P28_16380</name>
</gene>
<dbReference type="EMBL" id="JACHVB010000001">
    <property type="protein sequence ID" value="MBC2592633.1"/>
    <property type="molecule type" value="Genomic_DNA"/>
</dbReference>
<dbReference type="EMBL" id="JACHVB010000019">
    <property type="protein sequence ID" value="MBC2593904.1"/>
    <property type="molecule type" value="Genomic_DNA"/>
</dbReference>
<proteinExistence type="predicted"/>
<dbReference type="InterPro" id="IPR052702">
    <property type="entry name" value="MscS-like_channel"/>
</dbReference>
<evidence type="ECO:0000259" key="1">
    <source>
        <dbReference type="PROSITE" id="PS50994"/>
    </source>
</evidence>
<evidence type="ECO:0000313" key="5">
    <source>
        <dbReference type="EMBL" id="MBC2595843.1"/>
    </source>
</evidence>
<dbReference type="RefSeq" id="WP_185673674.1">
    <property type="nucleotide sequence ID" value="NZ_JACHVB010000001.1"/>
</dbReference>
<dbReference type="EMBL" id="JACHVB010000052">
    <property type="protein sequence ID" value="MBC2595843.1"/>
    <property type="molecule type" value="Genomic_DNA"/>
</dbReference>
<dbReference type="Pfam" id="PF13358">
    <property type="entry name" value="DDE_3"/>
    <property type="match status" value="1"/>
</dbReference>
<dbReference type="Gene3D" id="3.30.420.10">
    <property type="entry name" value="Ribonuclease H-like superfamily/Ribonuclease H"/>
    <property type="match status" value="1"/>
</dbReference>
<dbReference type="SUPFAM" id="SSF53098">
    <property type="entry name" value="Ribonuclease H-like"/>
    <property type="match status" value="1"/>
</dbReference>
<evidence type="ECO:0000313" key="2">
    <source>
        <dbReference type="EMBL" id="MBC2592633.1"/>
    </source>
</evidence>
<keyword evidence="6" id="KW-1185">Reference proteome</keyword>
<dbReference type="InterPro" id="IPR047655">
    <property type="entry name" value="Transpos_IS630-like"/>
</dbReference>
<dbReference type="InterPro" id="IPR009057">
    <property type="entry name" value="Homeodomain-like_sf"/>
</dbReference>
<name>A0A842H7W9_9BACT</name>
<feature type="domain" description="Integrase catalytic" evidence="1">
    <location>
        <begin position="194"/>
        <end position="352"/>
    </location>
</feature>
<accession>A0A842H7W9</accession>
<dbReference type="PROSITE" id="PS50994">
    <property type="entry name" value="INTEGRASE"/>
    <property type="match status" value="1"/>
</dbReference>
<evidence type="ECO:0000313" key="4">
    <source>
        <dbReference type="EMBL" id="MBC2593904.1"/>
    </source>
</evidence>
<dbReference type="AlphaFoldDB" id="A0A842H7W9"/>
<comment type="caution">
    <text evidence="2">The sequence shown here is derived from an EMBL/GenBank/DDBJ whole genome shotgun (WGS) entry which is preliminary data.</text>
</comment>
<dbReference type="PANTHER" id="PTHR30347:SF1">
    <property type="entry name" value="MECHANOSENSITIVE CHANNEL MSCK"/>
    <property type="match status" value="1"/>
</dbReference>
<dbReference type="GO" id="GO:0015074">
    <property type="term" value="P:DNA integration"/>
    <property type="evidence" value="ECO:0007669"/>
    <property type="project" value="InterPro"/>
</dbReference>
<dbReference type="Proteomes" id="UP000546464">
    <property type="component" value="Unassembled WGS sequence"/>
</dbReference>